<sequence>MLVYVIYVFLFIALGGPLLRYTGFIISNWRAGTLGDIRKRFNGLLFPLLKGVWTAGLADLFVIPLYPLGFLGGKETLGEDTPVLLVHGLFHNASAWLIMKHRLREAGIVNVHTYQYGTMTGDFQGAVDGLRARLDVLLRRHPGGTVALVGHSLGGLVIRKAIGDPRYWDRIAGVVTLGSPHGGSDLAHCGFNAMARGLLPGGTIPVAASAAPDAHCPRLSLFSPVDDFVYPFTSLQVNREGWEESLCSPMSHVWMLYSREISGIVIDFLRGIGCQADDSGDSLEAF</sequence>
<feature type="transmembrane region" description="Helical" evidence="1">
    <location>
        <begin position="6"/>
        <end position="29"/>
    </location>
</feature>
<keyword evidence="1" id="KW-1133">Transmembrane helix</keyword>
<reference evidence="3 4" key="1">
    <citation type="journal article" date="2013" name="PLoS ONE">
        <title>The first genomic and proteomic characterization of a deep-sea sulfate reducer: insights into the piezophilic lifestyle of Desulfovibrio piezophilus.</title>
        <authorList>
            <person name="Pradel N."/>
            <person name="Ji B."/>
            <person name="Gimenez G."/>
            <person name="Talla E."/>
            <person name="Lenoble P."/>
            <person name="Garel M."/>
            <person name="Tamburini C."/>
            <person name="Fourquet P."/>
            <person name="Lebrun R."/>
            <person name="Bertin P."/>
            <person name="Denis Y."/>
            <person name="Pophillat M."/>
            <person name="Barbe V."/>
            <person name="Ollivier B."/>
            <person name="Dolla A."/>
        </authorList>
    </citation>
    <scope>NUCLEOTIDE SEQUENCE [LARGE SCALE GENOMIC DNA]</scope>
    <source>
        <strain evidence="4">DSM 10523 / SB164P1</strain>
    </source>
</reference>
<dbReference type="PANTHER" id="PTHR37946:SF1">
    <property type="entry name" value="SLL1969 PROTEIN"/>
    <property type="match status" value="1"/>
</dbReference>
<dbReference type="SUPFAM" id="SSF53474">
    <property type="entry name" value="alpha/beta-Hydrolases"/>
    <property type="match status" value="1"/>
</dbReference>
<dbReference type="InterPro" id="IPR029058">
    <property type="entry name" value="AB_hydrolase_fold"/>
</dbReference>
<protein>
    <submittedName>
        <fullName evidence="3">PGAP1 family protein</fullName>
    </submittedName>
</protein>
<dbReference type="KEGG" id="dpi:BN4_12608"/>
<name>M1WKM1_PSEP2</name>
<dbReference type="PATRIC" id="fig|879567.3.peg.2795"/>
<dbReference type="OrthoDB" id="275181at2"/>
<dbReference type="eggNOG" id="COG1075">
    <property type="taxonomic scope" value="Bacteria"/>
</dbReference>
<keyword evidence="4" id="KW-1185">Reference proteome</keyword>
<reference evidence="4" key="2">
    <citation type="journal article" date="2013" name="Stand. Genomic Sci.">
        <title>Complete genome sequence of Desulfocapsa sulfexigens, a marine deltaproteobacterium specialized in disproportionating inorganic sulfur compounds.</title>
        <authorList>
            <person name="Finster K.W."/>
            <person name="Kjeldsen K.U."/>
            <person name="Kube M."/>
            <person name="Reinhardt R."/>
            <person name="Mussmann M."/>
            <person name="Amann R."/>
            <person name="Schreiber L."/>
        </authorList>
    </citation>
    <scope>NUCLEOTIDE SEQUENCE [LARGE SCALE GENOMIC DNA]</scope>
    <source>
        <strain evidence="4">DSM 10523 / SB164P1</strain>
    </source>
</reference>
<evidence type="ECO:0000313" key="3">
    <source>
        <dbReference type="EMBL" id="CCH49841.1"/>
    </source>
</evidence>
<evidence type="ECO:0000313" key="4">
    <source>
        <dbReference type="Proteomes" id="UP000011724"/>
    </source>
</evidence>
<dbReference type="EMBL" id="FO203427">
    <property type="protein sequence ID" value="CCH49841.1"/>
    <property type="molecule type" value="Genomic_DNA"/>
</dbReference>
<feature type="domain" description="AB hydrolase-1" evidence="2">
    <location>
        <begin position="83"/>
        <end position="222"/>
    </location>
</feature>
<organism evidence="3 4">
    <name type="scientific">Pseudodesulfovibrio piezophilus (strain DSM 21447 / JCM 15486 / C1TLV30)</name>
    <name type="common">Desulfovibrio piezophilus</name>
    <dbReference type="NCBI Taxonomy" id="1322246"/>
    <lineage>
        <taxon>Bacteria</taxon>
        <taxon>Pseudomonadati</taxon>
        <taxon>Thermodesulfobacteriota</taxon>
        <taxon>Desulfovibrionia</taxon>
        <taxon>Desulfovibrionales</taxon>
        <taxon>Desulfovibrionaceae</taxon>
    </lineage>
</organism>
<keyword evidence="1" id="KW-0812">Transmembrane</keyword>
<gene>
    <name evidence="3" type="ordered locus">BN4_12608</name>
</gene>
<dbReference type="HOGENOM" id="CLU_065542_0_0_7"/>
<dbReference type="Proteomes" id="UP000011724">
    <property type="component" value="Chromosome"/>
</dbReference>
<proteinExistence type="predicted"/>
<dbReference type="InterPro" id="IPR000073">
    <property type="entry name" value="AB_hydrolase_1"/>
</dbReference>
<keyword evidence="1" id="KW-0472">Membrane</keyword>
<dbReference type="Gene3D" id="3.40.50.1820">
    <property type="entry name" value="alpha/beta hydrolase"/>
    <property type="match status" value="1"/>
</dbReference>
<evidence type="ECO:0000259" key="2">
    <source>
        <dbReference type="Pfam" id="PF12697"/>
    </source>
</evidence>
<dbReference type="AlphaFoldDB" id="M1WKM1"/>
<evidence type="ECO:0000256" key="1">
    <source>
        <dbReference type="SAM" id="Phobius"/>
    </source>
</evidence>
<accession>M1WKM1</accession>
<dbReference type="BioCyc" id="DPIE1322246:BN4_RS13095-MONOMER"/>
<dbReference type="STRING" id="1322246.BN4_12608"/>
<dbReference type="Pfam" id="PF12697">
    <property type="entry name" value="Abhydrolase_6"/>
    <property type="match status" value="1"/>
</dbReference>
<dbReference type="PANTHER" id="PTHR37946">
    <property type="entry name" value="SLL1969 PROTEIN"/>
    <property type="match status" value="1"/>
</dbReference>
<feature type="transmembrane region" description="Helical" evidence="1">
    <location>
        <begin position="41"/>
        <end position="63"/>
    </location>
</feature>